<sequence>MAKEYPSRHQLCSQGSFYIKFQIAYDGNIQNISATKGADSLVINLFKSSIKATEKYWKVTKPNQSEVLLLPIQYNYMAGCRNDNSVMQLQQTFVFDDGTPLSFLSCSVLSPLIQVVNKGQEELK</sequence>
<protein>
    <recommendedName>
        <fullName evidence="3">TonB C-terminal domain-containing protein</fullName>
    </recommendedName>
</protein>
<evidence type="ECO:0000313" key="1">
    <source>
        <dbReference type="EMBL" id="QHV99998.1"/>
    </source>
</evidence>
<dbReference type="KEGG" id="senf:GJR95_35500"/>
<organism evidence="1 2">
    <name type="scientific">Spirosoma endbachense</name>
    <dbReference type="NCBI Taxonomy" id="2666025"/>
    <lineage>
        <taxon>Bacteria</taxon>
        <taxon>Pseudomonadati</taxon>
        <taxon>Bacteroidota</taxon>
        <taxon>Cytophagia</taxon>
        <taxon>Cytophagales</taxon>
        <taxon>Cytophagaceae</taxon>
        <taxon>Spirosoma</taxon>
    </lineage>
</organism>
<reference evidence="1 2" key="1">
    <citation type="submission" date="2019-11" db="EMBL/GenBank/DDBJ databases">
        <title>Spirosoma endbachense sp. nov., isolated from a natural salt meadow.</title>
        <authorList>
            <person name="Rojas J."/>
            <person name="Ambika Manirajan B."/>
            <person name="Ratering S."/>
            <person name="Suarez C."/>
            <person name="Geissler-Plaum R."/>
            <person name="Schnell S."/>
        </authorList>
    </citation>
    <scope>NUCLEOTIDE SEQUENCE [LARGE SCALE GENOMIC DNA]</scope>
    <source>
        <strain evidence="1 2">I-24</strain>
    </source>
</reference>
<name>A0A6P1W612_9BACT</name>
<accession>A0A6P1W612</accession>
<dbReference type="RefSeq" id="WP_162390389.1">
    <property type="nucleotide sequence ID" value="NZ_CP045997.1"/>
</dbReference>
<gene>
    <name evidence="1" type="ORF">GJR95_35500</name>
</gene>
<dbReference type="Proteomes" id="UP000464577">
    <property type="component" value="Chromosome"/>
</dbReference>
<evidence type="ECO:0000313" key="2">
    <source>
        <dbReference type="Proteomes" id="UP000464577"/>
    </source>
</evidence>
<dbReference type="EMBL" id="CP045997">
    <property type="protein sequence ID" value="QHV99998.1"/>
    <property type="molecule type" value="Genomic_DNA"/>
</dbReference>
<proteinExistence type="predicted"/>
<dbReference type="AlphaFoldDB" id="A0A6P1W612"/>
<keyword evidence="2" id="KW-1185">Reference proteome</keyword>
<evidence type="ECO:0008006" key="3">
    <source>
        <dbReference type="Google" id="ProtNLM"/>
    </source>
</evidence>